<evidence type="ECO:0000259" key="2">
    <source>
        <dbReference type="Pfam" id="PF07110"/>
    </source>
</evidence>
<dbReference type="HOGENOM" id="CLU_115019_0_1_1"/>
<dbReference type="AlphaFoldDB" id="N1PHS7"/>
<proteinExistence type="inferred from homology"/>
<feature type="domain" description="EthD" evidence="2">
    <location>
        <begin position="24"/>
        <end position="124"/>
    </location>
</feature>
<dbReference type="EMBL" id="KB446543">
    <property type="protein sequence ID" value="EME41100.1"/>
    <property type="molecule type" value="Genomic_DNA"/>
</dbReference>
<sequence>MSDSRPNKPPQGLYKLTIHAYCRKDISEEQFHNHWTNSHAPKVSSFLRKYGIVGYTQYHTPSWIRKEMAEKLHTLGSFATDNVSDFDGYVELWMPDLRCYEEARKDPYYASVITPDEEEFFDFSRSKITVGWEEVYIDPRKDGEVDASVYGNGS</sequence>
<dbReference type="OMA" id="YEEVWVS"/>
<protein>
    <recommendedName>
        <fullName evidence="2">EthD domain-containing protein</fullName>
    </recommendedName>
</protein>
<comment type="similarity">
    <text evidence="1">Belongs to the tpcK family.</text>
</comment>
<evidence type="ECO:0000313" key="3">
    <source>
        <dbReference type="EMBL" id="EME41100.1"/>
    </source>
</evidence>
<reference evidence="4" key="1">
    <citation type="journal article" date="2012" name="PLoS Genet.">
        <title>The genomes of the fungal plant pathogens Cladosporium fulvum and Dothistroma septosporum reveal adaptation to different hosts and lifestyles but also signatures of common ancestry.</title>
        <authorList>
            <person name="de Wit P.J.G.M."/>
            <person name="van der Burgt A."/>
            <person name="Oekmen B."/>
            <person name="Stergiopoulos I."/>
            <person name="Abd-Elsalam K.A."/>
            <person name="Aerts A.L."/>
            <person name="Bahkali A.H."/>
            <person name="Beenen H.G."/>
            <person name="Chettri P."/>
            <person name="Cox M.P."/>
            <person name="Datema E."/>
            <person name="de Vries R.P."/>
            <person name="Dhillon B."/>
            <person name="Ganley A.R."/>
            <person name="Griffiths S.A."/>
            <person name="Guo Y."/>
            <person name="Hamelin R.C."/>
            <person name="Henrissat B."/>
            <person name="Kabir M.S."/>
            <person name="Jashni M.K."/>
            <person name="Kema G."/>
            <person name="Klaubauf S."/>
            <person name="Lapidus A."/>
            <person name="Levasseur A."/>
            <person name="Lindquist E."/>
            <person name="Mehrabi R."/>
            <person name="Ohm R.A."/>
            <person name="Owen T.J."/>
            <person name="Salamov A."/>
            <person name="Schwelm A."/>
            <person name="Schijlen E."/>
            <person name="Sun H."/>
            <person name="van den Burg H.A."/>
            <person name="van Ham R.C.H.J."/>
            <person name="Zhang S."/>
            <person name="Goodwin S.B."/>
            <person name="Grigoriev I.V."/>
            <person name="Collemare J."/>
            <person name="Bradshaw R.E."/>
        </authorList>
    </citation>
    <scope>NUCLEOTIDE SEQUENCE [LARGE SCALE GENOMIC DNA]</scope>
    <source>
        <strain evidence="4">NZE10 / CBS 128990</strain>
    </source>
</reference>
<keyword evidence="4" id="KW-1185">Reference proteome</keyword>
<dbReference type="Gene3D" id="3.30.70.100">
    <property type="match status" value="1"/>
</dbReference>
<evidence type="ECO:0000256" key="1">
    <source>
        <dbReference type="ARBA" id="ARBA00005986"/>
    </source>
</evidence>
<accession>N1PHS7</accession>
<dbReference type="SUPFAM" id="SSF54909">
    <property type="entry name" value="Dimeric alpha+beta barrel"/>
    <property type="match status" value="1"/>
</dbReference>
<evidence type="ECO:0000313" key="4">
    <source>
        <dbReference type="Proteomes" id="UP000016933"/>
    </source>
</evidence>
<gene>
    <name evidence="3" type="ORF">DOTSEDRAFT_27677</name>
</gene>
<dbReference type="eggNOG" id="ENOG502RFY1">
    <property type="taxonomic scope" value="Eukaryota"/>
</dbReference>
<dbReference type="InterPro" id="IPR009799">
    <property type="entry name" value="EthD_dom"/>
</dbReference>
<dbReference type="OrthoDB" id="3183782at2759"/>
<dbReference type="Pfam" id="PF07110">
    <property type="entry name" value="EthD"/>
    <property type="match status" value="1"/>
</dbReference>
<dbReference type="Proteomes" id="UP000016933">
    <property type="component" value="Unassembled WGS sequence"/>
</dbReference>
<dbReference type="InterPro" id="IPR011008">
    <property type="entry name" value="Dimeric_a/b-barrel"/>
</dbReference>
<reference evidence="3 4" key="2">
    <citation type="journal article" date="2012" name="PLoS Pathog.">
        <title>Diverse lifestyles and strategies of plant pathogenesis encoded in the genomes of eighteen Dothideomycetes fungi.</title>
        <authorList>
            <person name="Ohm R.A."/>
            <person name="Feau N."/>
            <person name="Henrissat B."/>
            <person name="Schoch C.L."/>
            <person name="Horwitz B.A."/>
            <person name="Barry K.W."/>
            <person name="Condon B.J."/>
            <person name="Copeland A.C."/>
            <person name="Dhillon B."/>
            <person name="Glaser F."/>
            <person name="Hesse C.N."/>
            <person name="Kosti I."/>
            <person name="LaButti K."/>
            <person name="Lindquist E.A."/>
            <person name="Lucas S."/>
            <person name="Salamov A.A."/>
            <person name="Bradshaw R.E."/>
            <person name="Ciuffetti L."/>
            <person name="Hamelin R.C."/>
            <person name="Kema G.H.J."/>
            <person name="Lawrence C."/>
            <person name="Scott J.A."/>
            <person name="Spatafora J.W."/>
            <person name="Turgeon B.G."/>
            <person name="de Wit P.J.G.M."/>
            <person name="Zhong S."/>
            <person name="Goodwin S.B."/>
            <person name="Grigoriev I.V."/>
        </authorList>
    </citation>
    <scope>NUCLEOTIDE SEQUENCE [LARGE SCALE GENOMIC DNA]</scope>
    <source>
        <strain evidence="4">NZE10 / CBS 128990</strain>
    </source>
</reference>
<name>N1PHS7_DOTSN</name>
<dbReference type="STRING" id="675120.N1PHS7"/>
<organism evidence="3 4">
    <name type="scientific">Dothistroma septosporum (strain NZE10 / CBS 128990)</name>
    <name type="common">Red band needle blight fungus</name>
    <name type="synonym">Mycosphaerella pini</name>
    <dbReference type="NCBI Taxonomy" id="675120"/>
    <lineage>
        <taxon>Eukaryota</taxon>
        <taxon>Fungi</taxon>
        <taxon>Dikarya</taxon>
        <taxon>Ascomycota</taxon>
        <taxon>Pezizomycotina</taxon>
        <taxon>Dothideomycetes</taxon>
        <taxon>Dothideomycetidae</taxon>
        <taxon>Mycosphaerellales</taxon>
        <taxon>Mycosphaerellaceae</taxon>
        <taxon>Dothistroma</taxon>
    </lineage>
</organism>
<dbReference type="GO" id="GO:0016491">
    <property type="term" value="F:oxidoreductase activity"/>
    <property type="evidence" value="ECO:0007669"/>
    <property type="project" value="InterPro"/>
</dbReference>